<dbReference type="KEGG" id="pgr:PGTG_10411"/>
<dbReference type="AlphaFoldDB" id="E3KKW5"/>
<feature type="signal peptide" evidence="1">
    <location>
        <begin position="1"/>
        <end position="24"/>
    </location>
</feature>
<dbReference type="InParanoid" id="E3KKW5"/>
<dbReference type="VEuPathDB" id="FungiDB:PGTG_10411"/>
<name>E3KKW5_PUCGT</name>
<keyword evidence="3" id="KW-1185">Reference proteome</keyword>
<reference evidence="3" key="2">
    <citation type="journal article" date="2011" name="Proc. Natl. Acad. Sci. U.S.A.">
        <title>Obligate biotrophy features unraveled by the genomic analysis of rust fungi.</title>
        <authorList>
            <person name="Duplessis S."/>
            <person name="Cuomo C.A."/>
            <person name="Lin Y.-C."/>
            <person name="Aerts A."/>
            <person name="Tisserant E."/>
            <person name="Veneault-Fourrey C."/>
            <person name="Joly D.L."/>
            <person name="Hacquard S."/>
            <person name="Amselem J."/>
            <person name="Cantarel B.L."/>
            <person name="Chiu R."/>
            <person name="Coutinho P.M."/>
            <person name="Feau N."/>
            <person name="Field M."/>
            <person name="Frey P."/>
            <person name="Gelhaye E."/>
            <person name="Goldberg J."/>
            <person name="Grabherr M.G."/>
            <person name="Kodira C.D."/>
            <person name="Kohler A."/>
            <person name="Kuees U."/>
            <person name="Lindquist E.A."/>
            <person name="Lucas S.M."/>
            <person name="Mago R."/>
            <person name="Mauceli E."/>
            <person name="Morin E."/>
            <person name="Murat C."/>
            <person name="Pangilinan J.L."/>
            <person name="Park R."/>
            <person name="Pearson M."/>
            <person name="Quesneville H."/>
            <person name="Rouhier N."/>
            <person name="Sakthikumar S."/>
            <person name="Salamov A.A."/>
            <person name="Schmutz J."/>
            <person name="Selles B."/>
            <person name="Shapiro H."/>
            <person name="Tanguay P."/>
            <person name="Tuskan G.A."/>
            <person name="Henrissat B."/>
            <person name="Van de Peer Y."/>
            <person name="Rouze P."/>
            <person name="Ellis J.G."/>
            <person name="Dodds P.N."/>
            <person name="Schein J.E."/>
            <person name="Zhong S."/>
            <person name="Hamelin R.C."/>
            <person name="Grigoriev I.V."/>
            <person name="Szabo L.J."/>
            <person name="Martin F."/>
        </authorList>
    </citation>
    <scope>NUCLEOTIDE SEQUENCE [LARGE SCALE GENOMIC DNA]</scope>
    <source>
        <strain evidence="3">CRL 75-36-700-3 / race SCCL</strain>
    </source>
</reference>
<dbReference type="Proteomes" id="UP000008783">
    <property type="component" value="Unassembled WGS sequence"/>
</dbReference>
<evidence type="ECO:0000256" key="1">
    <source>
        <dbReference type="SAM" id="SignalP"/>
    </source>
</evidence>
<evidence type="ECO:0008006" key="4">
    <source>
        <dbReference type="Google" id="ProtNLM"/>
    </source>
</evidence>
<feature type="chain" id="PRO_5003172685" description="Secreted protein" evidence="1">
    <location>
        <begin position="25"/>
        <end position="115"/>
    </location>
</feature>
<dbReference type="HOGENOM" id="CLU_2185209_0_0_1"/>
<dbReference type="OrthoDB" id="2496749at2759"/>
<organism evidence="2 3">
    <name type="scientific">Puccinia graminis f. sp. tritici (strain CRL 75-36-700-3 / race SCCL)</name>
    <name type="common">Black stem rust fungus</name>
    <dbReference type="NCBI Taxonomy" id="418459"/>
    <lineage>
        <taxon>Eukaryota</taxon>
        <taxon>Fungi</taxon>
        <taxon>Dikarya</taxon>
        <taxon>Basidiomycota</taxon>
        <taxon>Pucciniomycotina</taxon>
        <taxon>Pucciniomycetes</taxon>
        <taxon>Pucciniales</taxon>
        <taxon>Pucciniaceae</taxon>
        <taxon>Puccinia</taxon>
    </lineage>
</organism>
<proteinExistence type="predicted"/>
<sequence>MRLHHFHPVTILVVFHSMVAEYSANLDATIVIYAKCPNKNKPIAADQVVKCTSGQLTCSGQGTGKPGVIKCSDKSGVPQLQSNPACPLQHLPECEVAMQKGGQLSKAKLESCPNH</sequence>
<accession>E3KKW5</accession>
<dbReference type="RefSeq" id="XP_003329359.1">
    <property type="nucleotide sequence ID" value="XM_003329311.1"/>
</dbReference>
<dbReference type="GeneID" id="10526915"/>
<evidence type="ECO:0000313" key="3">
    <source>
        <dbReference type="Proteomes" id="UP000008783"/>
    </source>
</evidence>
<protein>
    <recommendedName>
        <fullName evidence="4">Secreted protein</fullName>
    </recommendedName>
</protein>
<reference key="1">
    <citation type="submission" date="2007-01" db="EMBL/GenBank/DDBJ databases">
        <title>The Genome Sequence of Puccinia graminis f. sp. tritici Strain CRL 75-36-700-3.</title>
        <authorList>
            <consortium name="The Broad Institute Genome Sequencing Platform"/>
            <person name="Birren B."/>
            <person name="Lander E."/>
            <person name="Galagan J."/>
            <person name="Nusbaum C."/>
            <person name="Devon K."/>
            <person name="Cuomo C."/>
            <person name="Jaffe D."/>
            <person name="Butler J."/>
            <person name="Alvarez P."/>
            <person name="Gnerre S."/>
            <person name="Grabherr M."/>
            <person name="Mauceli E."/>
            <person name="Brockman W."/>
            <person name="Young S."/>
            <person name="LaButti K."/>
            <person name="Sykes S."/>
            <person name="DeCaprio D."/>
            <person name="Crawford M."/>
            <person name="Koehrsen M."/>
            <person name="Engels R."/>
            <person name="Montgomery P."/>
            <person name="Pearson M."/>
            <person name="Howarth C."/>
            <person name="Larson L."/>
            <person name="White J."/>
            <person name="Zeng Q."/>
            <person name="Kodira C."/>
            <person name="Yandava C."/>
            <person name="Alvarado L."/>
            <person name="O'Leary S."/>
            <person name="Szabo L."/>
            <person name="Dean R."/>
            <person name="Schein J."/>
        </authorList>
    </citation>
    <scope>NUCLEOTIDE SEQUENCE</scope>
    <source>
        <strain>CRL 75-36-700-3</strain>
    </source>
</reference>
<keyword evidence="1" id="KW-0732">Signal</keyword>
<evidence type="ECO:0000313" key="2">
    <source>
        <dbReference type="EMBL" id="EFP84940.1"/>
    </source>
</evidence>
<gene>
    <name evidence="2" type="ORF">PGTG_10411</name>
</gene>
<dbReference type="EMBL" id="DS178292">
    <property type="protein sequence ID" value="EFP84940.1"/>
    <property type="molecule type" value="Genomic_DNA"/>
</dbReference>